<keyword evidence="3" id="KW-0547">Nucleotide-binding</keyword>
<evidence type="ECO:0000256" key="1">
    <source>
        <dbReference type="ARBA" id="ARBA00010688"/>
    </source>
</evidence>
<evidence type="ECO:0000256" key="4">
    <source>
        <dbReference type="ARBA" id="ARBA00022777"/>
    </source>
</evidence>
<protein>
    <submittedName>
        <fullName evidence="9">1-phosphofructokinase</fullName>
    </submittedName>
</protein>
<evidence type="ECO:0000313" key="10">
    <source>
        <dbReference type="Proteomes" id="UP001142325"/>
    </source>
</evidence>
<evidence type="ECO:0000259" key="8">
    <source>
        <dbReference type="Pfam" id="PF00294"/>
    </source>
</evidence>
<keyword evidence="2 6" id="KW-0808">Transferase</keyword>
<gene>
    <name evidence="9" type="primary">fruK</name>
    <name evidence="9" type="ORF">GCM10017596_01670</name>
</gene>
<keyword evidence="5" id="KW-0067">ATP-binding</keyword>
<dbReference type="SUPFAM" id="SSF53613">
    <property type="entry name" value="Ribokinase-like"/>
    <property type="match status" value="1"/>
</dbReference>
<accession>A0A9W6HQD4</accession>
<dbReference type="GO" id="GO:0005524">
    <property type="term" value="F:ATP binding"/>
    <property type="evidence" value="ECO:0007669"/>
    <property type="project" value="UniProtKB-KW"/>
</dbReference>
<dbReference type="GO" id="GO:0016773">
    <property type="term" value="F:phosphotransferase activity, alcohol group as acceptor"/>
    <property type="evidence" value="ECO:0007669"/>
    <property type="project" value="InterPro"/>
</dbReference>
<feature type="domain" description="Carbohydrate kinase PfkB" evidence="8">
    <location>
        <begin position="16"/>
        <end position="289"/>
    </location>
</feature>
<evidence type="ECO:0000256" key="2">
    <source>
        <dbReference type="ARBA" id="ARBA00022679"/>
    </source>
</evidence>
<evidence type="ECO:0000256" key="6">
    <source>
        <dbReference type="PIRNR" id="PIRNR000535"/>
    </source>
</evidence>
<dbReference type="RefSeq" id="WP_204938173.1">
    <property type="nucleotide sequence ID" value="NZ_BAAAUM010000001.1"/>
</dbReference>
<organism evidence="9 10">
    <name type="scientific">Microbacterium keratanolyticum</name>
    <dbReference type="NCBI Taxonomy" id="67574"/>
    <lineage>
        <taxon>Bacteria</taxon>
        <taxon>Bacillati</taxon>
        <taxon>Actinomycetota</taxon>
        <taxon>Actinomycetes</taxon>
        <taxon>Micrococcales</taxon>
        <taxon>Microbacteriaceae</taxon>
        <taxon>Microbacterium</taxon>
    </lineage>
</organism>
<reference evidence="9" key="1">
    <citation type="journal article" date="2014" name="Int. J. Syst. Evol. Microbiol.">
        <title>Complete genome sequence of Corynebacterium casei LMG S-19264T (=DSM 44701T), isolated from a smear-ripened cheese.</title>
        <authorList>
            <consortium name="US DOE Joint Genome Institute (JGI-PGF)"/>
            <person name="Walter F."/>
            <person name="Albersmeier A."/>
            <person name="Kalinowski J."/>
            <person name="Ruckert C."/>
        </authorList>
    </citation>
    <scope>NUCLEOTIDE SEQUENCE</scope>
    <source>
        <strain evidence="9">VKM Ac-1958</strain>
    </source>
</reference>
<dbReference type="Gene3D" id="3.40.1190.20">
    <property type="match status" value="1"/>
</dbReference>
<dbReference type="PROSITE" id="PS00584">
    <property type="entry name" value="PFKB_KINASES_2"/>
    <property type="match status" value="1"/>
</dbReference>
<feature type="region of interest" description="Disordered" evidence="7">
    <location>
        <begin position="303"/>
        <end position="346"/>
    </location>
</feature>
<reference evidence="9" key="2">
    <citation type="submission" date="2023-01" db="EMBL/GenBank/DDBJ databases">
        <authorList>
            <person name="Sun Q."/>
            <person name="Evtushenko L."/>
        </authorList>
    </citation>
    <scope>NUCLEOTIDE SEQUENCE</scope>
    <source>
        <strain evidence="9">VKM Ac-1958</strain>
    </source>
</reference>
<dbReference type="InterPro" id="IPR011611">
    <property type="entry name" value="PfkB_dom"/>
</dbReference>
<name>A0A9W6HQD4_9MICO</name>
<comment type="similarity">
    <text evidence="1">Belongs to the carbohydrate kinase PfkB family.</text>
</comment>
<dbReference type="PANTHER" id="PTHR46566:SF2">
    <property type="entry name" value="ATP-DEPENDENT 6-PHOSPHOFRUCTOKINASE ISOZYME 2"/>
    <property type="match status" value="1"/>
</dbReference>
<evidence type="ECO:0000256" key="5">
    <source>
        <dbReference type="ARBA" id="ARBA00022840"/>
    </source>
</evidence>
<comment type="caution">
    <text evidence="9">The sequence shown here is derived from an EMBL/GenBank/DDBJ whole genome shotgun (WGS) entry which is preliminary data.</text>
</comment>
<evidence type="ECO:0000313" key="9">
    <source>
        <dbReference type="EMBL" id="GLK00452.1"/>
    </source>
</evidence>
<dbReference type="PANTHER" id="PTHR46566">
    <property type="entry name" value="1-PHOSPHOFRUCTOKINASE-RELATED"/>
    <property type="match status" value="1"/>
</dbReference>
<dbReference type="InterPro" id="IPR002173">
    <property type="entry name" value="Carboh/pur_kinase_PfkB_CS"/>
</dbReference>
<evidence type="ECO:0000256" key="7">
    <source>
        <dbReference type="SAM" id="MobiDB-lite"/>
    </source>
</evidence>
<dbReference type="PIRSF" id="PIRSF000535">
    <property type="entry name" value="1PFK/6PFK/LacC"/>
    <property type="match status" value="1"/>
</dbReference>
<keyword evidence="4" id="KW-0418">Kinase</keyword>
<dbReference type="AlphaFoldDB" id="A0A9W6HQD4"/>
<evidence type="ECO:0000256" key="3">
    <source>
        <dbReference type="ARBA" id="ARBA00022741"/>
    </source>
</evidence>
<proteinExistence type="inferred from homology"/>
<dbReference type="InterPro" id="IPR017583">
    <property type="entry name" value="Tagatose/fructose_Pkinase"/>
</dbReference>
<dbReference type="GO" id="GO:0016301">
    <property type="term" value="F:kinase activity"/>
    <property type="evidence" value="ECO:0007669"/>
    <property type="project" value="UniProtKB-KW"/>
</dbReference>
<dbReference type="Pfam" id="PF00294">
    <property type="entry name" value="PfkB"/>
    <property type="match status" value="1"/>
</dbReference>
<sequence length="346" mass="36393">MSDVTIFAPSPILTVTVEDHPAGSEIHIHAGGQGVWQARMLLRLGVSVTMCCVLSGETGTVLRHLLEEEGITVTETRRDARGAAYVHDRRDGQRAVIAEEHGEPLGRHDLDEVYGAVLREGLGSRLVLLSGPGDEETLPADTYRRLAADLRAAGTTVMVDLAGERLAASLDGGIDVLKVSDEELRADGLITEGSASEVMRAMRELRTRGVGTVIVTREAEPALLLDDDGFLEATMKRLEVADTRGAGDSLTAGVAAGIVRGESARDALTLGAAAGAMNVTRHGLGTGDPQTVRALREMVTVRAVTDSPDPQPEQPSTEHVTPGTLASMVDTSADQAPDADRAEGTA</sequence>
<dbReference type="EMBL" id="BSET01000001">
    <property type="protein sequence ID" value="GLK00452.1"/>
    <property type="molecule type" value="Genomic_DNA"/>
</dbReference>
<keyword evidence="10" id="KW-1185">Reference proteome</keyword>
<dbReference type="InterPro" id="IPR029056">
    <property type="entry name" value="Ribokinase-like"/>
</dbReference>
<dbReference type="Proteomes" id="UP001142325">
    <property type="component" value="Unassembled WGS sequence"/>
</dbReference>
<dbReference type="GO" id="GO:0005975">
    <property type="term" value="P:carbohydrate metabolic process"/>
    <property type="evidence" value="ECO:0007669"/>
    <property type="project" value="InterPro"/>
</dbReference>